<evidence type="ECO:0000313" key="2">
    <source>
        <dbReference type="Proteomes" id="UP000636479"/>
    </source>
</evidence>
<organism evidence="1 2">
    <name type="scientific">Mycena indigotica</name>
    <dbReference type="NCBI Taxonomy" id="2126181"/>
    <lineage>
        <taxon>Eukaryota</taxon>
        <taxon>Fungi</taxon>
        <taxon>Dikarya</taxon>
        <taxon>Basidiomycota</taxon>
        <taxon>Agaricomycotina</taxon>
        <taxon>Agaricomycetes</taxon>
        <taxon>Agaricomycetidae</taxon>
        <taxon>Agaricales</taxon>
        <taxon>Marasmiineae</taxon>
        <taxon>Mycenaceae</taxon>
        <taxon>Mycena</taxon>
    </lineage>
</organism>
<dbReference type="AlphaFoldDB" id="A0A8H6S5V5"/>
<dbReference type="Proteomes" id="UP000636479">
    <property type="component" value="Unassembled WGS sequence"/>
</dbReference>
<protein>
    <submittedName>
        <fullName evidence="1">Uncharacterized protein</fullName>
    </submittedName>
</protein>
<dbReference type="GeneID" id="59350253"/>
<evidence type="ECO:0000313" key="1">
    <source>
        <dbReference type="EMBL" id="KAF7293406.1"/>
    </source>
</evidence>
<gene>
    <name evidence="1" type="ORF">MIND_01117600</name>
</gene>
<reference evidence="1" key="1">
    <citation type="submission" date="2020-05" db="EMBL/GenBank/DDBJ databases">
        <title>Mycena genomes resolve the evolution of fungal bioluminescence.</title>
        <authorList>
            <person name="Tsai I.J."/>
        </authorList>
    </citation>
    <scope>NUCLEOTIDE SEQUENCE</scope>
    <source>
        <strain evidence="1">171206Taipei</strain>
    </source>
</reference>
<sequence>MWHGHVSLPAVTRYLAILPLVDRLPRYPNELEELVLWVAMGLSFHARMSANQRFWQRRLGRRLVQLLYSIAPPNSVPIANEDKTGSAHGVFMSAPAHTTTLISLAPTTFGTYPSHILHWTTQQAPYSAKVSKRHVKRTPAQQNAPTTFT</sequence>
<proteinExistence type="predicted"/>
<keyword evidence="2" id="KW-1185">Reference proteome</keyword>
<dbReference type="RefSeq" id="XP_037215569.1">
    <property type="nucleotide sequence ID" value="XM_037367737.1"/>
</dbReference>
<comment type="caution">
    <text evidence="1">The sequence shown here is derived from an EMBL/GenBank/DDBJ whole genome shotgun (WGS) entry which is preliminary data.</text>
</comment>
<accession>A0A8H6S5V5</accession>
<name>A0A8H6S5V5_9AGAR</name>
<dbReference type="EMBL" id="JACAZF010000010">
    <property type="protein sequence ID" value="KAF7293406.1"/>
    <property type="molecule type" value="Genomic_DNA"/>
</dbReference>